<dbReference type="InterPro" id="IPR028098">
    <property type="entry name" value="Glyco_trans_4-like_N"/>
</dbReference>
<dbReference type="Gene3D" id="3.40.50.2000">
    <property type="entry name" value="Glycogen Phosphorylase B"/>
    <property type="match status" value="2"/>
</dbReference>
<accession>A0A847SLF8</accession>
<protein>
    <submittedName>
        <fullName evidence="4">Glycosyltransferase family 4 protein</fullName>
    </submittedName>
</protein>
<feature type="domain" description="Glycosyltransferase subfamily 4-like N-terminal" evidence="3">
    <location>
        <begin position="16"/>
        <end position="170"/>
    </location>
</feature>
<dbReference type="GO" id="GO:0009103">
    <property type="term" value="P:lipopolysaccharide biosynthetic process"/>
    <property type="evidence" value="ECO:0007669"/>
    <property type="project" value="TreeGrafter"/>
</dbReference>
<dbReference type="PANTHER" id="PTHR46401">
    <property type="entry name" value="GLYCOSYLTRANSFERASE WBBK-RELATED"/>
    <property type="match status" value="1"/>
</dbReference>
<evidence type="ECO:0000259" key="3">
    <source>
        <dbReference type="Pfam" id="PF13439"/>
    </source>
</evidence>
<dbReference type="InterPro" id="IPR001296">
    <property type="entry name" value="Glyco_trans_1"/>
</dbReference>
<dbReference type="Pfam" id="PF13439">
    <property type="entry name" value="Glyco_transf_4"/>
    <property type="match status" value="1"/>
</dbReference>
<feature type="domain" description="Glycosyl transferase family 1" evidence="2">
    <location>
        <begin position="186"/>
        <end position="333"/>
    </location>
</feature>
<dbReference type="CDD" id="cd03809">
    <property type="entry name" value="GT4_MtfB-like"/>
    <property type="match status" value="1"/>
</dbReference>
<evidence type="ECO:0000313" key="5">
    <source>
        <dbReference type="Proteomes" id="UP000552864"/>
    </source>
</evidence>
<proteinExistence type="predicted"/>
<dbReference type="Pfam" id="PF00534">
    <property type="entry name" value="Glycos_transf_1"/>
    <property type="match status" value="1"/>
</dbReference>
<dbReference type="Proteomes" id="UP000552864">
    <property type="component" value="Unassembled WGS sequence"/>
</dbReference>
<dbReference type="RefSeq" id="WP_168740655.1">
    <property type="nucleotide sequence ID" value="NZ_JABAHZ010000005.1"/>
</dbReference>
<dbReference type="PANTHER" id="PTHR46401:SF2">
    <property type="entry name" value="GLYCOSYLTRANSFERASE WBBK-RELATED"/>
    <property type="match status" value="1"/>
</dbReference>
<comment type="caution">
    <text evidence="4">The sequence shown here is derived from an EMBL/GenBank/DDBJ whole genome shotgun (WGS) entry which is preliminary data.</text>
</comment>
<evidence type="ECO:0000259" key="2">
    <source>
        <dbReference type="Pfam" id="PF00534"/>
    </source>
</evidence>
<keyword evidence="1 4" id="KW-0808">Transferase</keyword>
<evidence type="ECO:0000256" key="1">
    <source>
        <dbReference type="ARBA" id="ARBA00022679"/>
    </source>
</evidence>
<reference evidence="4 5" key="1">
    <citation type="submission" date="2020-04" db="EMBL/GenBank/DDBJ databases">
        <authorList>
            <person name="Yin C."/>
        </authorList>
    </citation>
    <scope>NUCLEOTIDE SEQUENCE [LARGE SCALE GENOMIC DNA]</scope>
    <source>
        <strain evidence="4 5">Ak56</strain>
    </source>
</reference>
<dbReference type="GO" id="GO:0016757">
    <property type="term" value="F:glycosyltransferase activity"/>
    <property type="evidence" value="ECO:0007669"/>
    <property type="project" value="InterPro"/>
</dbReference>
<organism evidence="4 5">
    <name type="scientific">Chitinophaga eiseniae</name>
    <dbReference type="NCBI Taxonomy" id="634771"/>
    <lineage>
        <taxon>Bacteria</taxon>
        <taxon>Pseudomonadati</taxon>
        <taxon>Bacteroidota</taxon>
        <taxon>Chitinophagia</taxon>
        <taxon>Chitinophagales</taxon>
        <taxon>Chitinophagaceae</taxon>
        <taxon>Chitinophaga</taxon>
    </lineage>
</organism>
<gene>
    <name evidence="4" type="ORF">HGH91_20360</name>
</gene>
<evidence type="ECO:0000313" key="4">
    <source>
        <dbReference type="EMBL" id="NLR80994.1"/>
    </source>
</evidence>
<dbReference type="SUPFAM" id="SSF53756">
    <property type="entry name" value="UDP-Glycosyltransferase/glycogen phosphorylase"/>
    <property type="match status" value="1"/>
</dbReference>
<dbReference type="AlphaFoldDB" id="A0A847SLF8"/>
<keyword evidence="5" id="KW-1185">Reference proteome</keyword>
<sequence length="363" mass="41028">MNIFLDNIVFTIQQAGGVSVYWYELLRGICDSGLPVSFLNAGTAQDNLFEQQIDYRPYRCIRESRLPARYLRYLPLQCKLPPMAVFHGGYLRVSPQKDIVNMLTVHDFAHERKLASRFPRRLANTWQKAYGIKKADGIICISESTKQELLHFYPATDPAKLKVIYHGIADDFYPLDKTISPPAALRAPYILYVGARKGYKNFSVAVDAVAALLPAYNLVAAGGGPWSEEELLLLEDQLPGHYHLFPVVSTVQLNELYNHAFCFLYPSVYEGFGFPLGEAMKAGCPVVSTHAASIPEVVGAAGWLADRPDAEAFVTGIRWLEDQAVRQQYIQRGWQQVKQFSWERTVKETLAFYQDCWNNKFSG</sequence>
<name>A0A847SLF8_9BACT</name>
<dbReference type="EMBL" id="JABAHZ010000005">
    <property type="protein sequence ID" value="NLR80994.1"/>
    <property type="molecule type" value="Genomic_DNA"/>
</dbReference>